<dbReference type="Proteomes" id="UP000215902">
    <property type="component" value="Unassembled WGS sequence"/>
</dbReference>
<reference evidence="3 4" key="1">
    <citation type="submission" date="2017-06" db="EMBL/GenBank/DDBJ databases">
        <title>A platform for efficient transgenesis in Macrostomum lignano, a flatworm model organism for stem cell research.</title>
        <authorList>
            <person name="Berezikov E."/>
        </authorList>
    </citation>
    <scope>NUCLEOTIDE SEQUENCE [LARGE SCALE GENOMIC DNA]</scope>
    <source>
        <strain evidence="3">DV1</strain>
        <tissue evidence="3">Whole organism</tissue>
    </source>
</reference>
<feature type="chain" id="PRO_5012650468" description="WSC domain-containing protein" evidence="1">
    <location>
        <begin position="17"/>
        <end position="139"/>
    </location>
</feature>
<proteinExistence type="predicted"/>
<dbReference type="AlphaFoldDB" id="A0A267DJR0"/>
<feature type="signal peptide" evidence="1">
    <location>
        <begin position="1"/>
        <end position="16"/>
    </location>
</feature>
<keyword evidence="1" id="KW-0732">Signal</keyword>
<evidence type="ECO:0000259" key="2">
    <source>
        <dbReference type="PROSITE" id="PS51212"/>
    </source>
</evidence>
<protein>
    <recommendedName>
        <fullName evidence="2">WSC domain-containing protein</fullName>
    </recommendedName>
</protein>
<gene>
    <name evidence="3" type="ORF">BOX15_Mlig029833g2</name>
</gene>
<comment type="caution">
    <text evidence="3">The sequence shown here is derived from an EMBL/GenBank/DDBJ whole genome shotgun (WGS) entry which is preliminary data.</text>
</comment>
<dbReference type="EMBL" id="NIVC01003892">
    <property type="protein sequence ID" value="PAA49386.1"/>
    <property type="molecule type" value="Genomic_DNA"/>
</dbReference>
<dbReference type="Pfam" id="PF01822">
    <property type="entry name" value="WSC"/>
    <property type="match status" value="1"/>
</dbReference>
<organism evidence="3 4">
    <name type="scientific">Macrostomum lignano</name>
    <dbReference type="NCBI Taxonomy" id="282301"/>
    <lineage>
        <taxon>Eukaryota</taxon>
        <taxon>Metazoa</taxon>
        <taxon>Spiralia</taxon>
        <taxon>Lophotrochozoa</taxon>
        <taxon>Platyhelminthes</taxon>
        <taxon>Rhabditophora</taxon>
        <taxon>Macrostomorpha</taxon>
        <taxon>Macrostomida</taxon>
        <taxon>Macrostomidae</taxon>
        <taxon>Macrostomum</taxon>
    </lineage>
</organism>
<dbReference type="OrthoDB" id="6141537at2759"/>
<feature type="domain" description="WSC" evidence="2">
    <location>
        <begin position="33"/>
        <end position="133"/>
    </location>
</feature>
<name>A0A267DJR0_9PLAT</name>
<evidence type="ECO:0000313" key="4">
    <source>
        <dbReference type="Proteomes" id="UP000215902"/>
    </source>
</evidence>
<keyword evidence="4" id="KW-1185">Reference proteome</keyword>
<evidence type="ECO:0000313" key="3">
    <source>
        <dbReference type="EMBL" id="PAA49386.1"/>
    </source>
</evidence>
<accession>A0A267DJR0</accession>
<dbReference type="PROSITE" id="PS51212">
    <property type="entry name" value="WSC"/>
    <property type="match status" value="1"/>
</dbReference>
<sequence>MLCSVLTLLVLLTAQGGYEVEGASKYKIVPQIPAPFKQCYLWYRSSPVLEDEMPSLSDKMSQEICATQCIQKSTPHYNYKFFGLADAFRCFCGRFIMQAYRGRHPPFCNAPCFNGVGTETCGGEYAMAVYELVPVKKKI</sequence>
<evidence type="ECO:0000256" key="1">
    <source>
        <dbReference type="SAM" id="SignalP"/>
    </source>
</evidence>
<dbReference type="InterPro" id="IPR002889">
    <property type="entry name" value="WSC_carb-bd"/>
</dbReference>